<keyword evidence="4" id="KW-0687">Ribonucleoprotein</keyword>
<dbReference type="Pfam" id="PF00583">
    <property type="entry name" value="Acetyltransf_1"/>
    <property type="match status" value="1"/>
</dbReference>
<gene>
    <name evidence="4" type="ORF">SAMN03080599_01106</name>
</gene>
<dbReference type="STRING" id="1120920.SAMN03080599_01106"/>
<dbReference type="GO" id="GO:0005840">
    <property type="term" value="C:ribosome"/>
    <property type="evidence" value="ECO:0007669"/>
    <property type="project" value="UniProtKB-KW"/>
</dbReference>
<evidence type="ECO:0000313" key="4">
    <source>
        <dbReference type="EMBL" id="SCZ78147.1"/>
    </source>
</evidence>
<dbReference type="Gene3D" id="3.40.630.30">
    <property type="match status" value="1"/>
</dbReference>
<dbReference type="AlphaFoldDB" id="A0A1G5RW54"/>
<dbReference type="EMBL" id="FMWL01000004">
    <property type="protein sequence ID" value="SCZ78147.1"/>
    <property type="molecule type" value="Genomic_DNA"/>
</dbReference>
<dbReference type="GO" id="GO:0008080">
    <property type="term" value="F:N-acetyltransferase activity"/>
    <property type="evidence" value="ECO:0007669"/>
    <property type="project" value="UniProtKB-ARBA"/>
</dbReference>
<feature type="domain" description="N-acetyltransferase" evidence="3">
    <location>
        <begin position="3"/>
        <end position="163"/>
    </location>
</feature>
<dbReference type="InterPro" id="IPR051635">
    <property type="entry name" value="SNAT-like"/>
</dbReference>
<dbReference type="InterPro" id="IPR016181">
    <property type="entry name" value="Acyl_CoA_acyltransferase"/>
</dbReference>
<dbReference type="Proteomes" id="UP000199208">
    <property type="component" value="Unassembled WGS sequence"/>
</dbReference>
<keyword evidence="4" id="KW-0689">Ribosomal protein</keyword>
<proteinExistence type="predicted"/>
<dbReference type="InterPro" id="IPR000182">
    <property type="entry name" value="GNAT_dom"/>
</dbReference>
<accession>A0A1G5RW54</accession>
<evidence type="ECO:0000256" key="1">
    <source>
        <dbReference type="ARBA" id="ARBA00022679"/>
    </source>
</evidence>
<dbReference type="OrthoDB" id="9800962at2"/>
<sequence>MTVNIRPVTLQDLEAVAEVESACFPEAEAASKTSFEQRIKTFPDSFFVAELEGKVIGFINGSVINGKVIYDDLFHDTKLHIPEGKYQTIFGLDVIPAYRKKGVGEMLMAHMIETARNAGRYGLVLTCKEHLIHYYEKFGFVNLGISGSTHGGATWYDMILEFDNINL</sequence>
<organism evidence="4 5">
    <name type="scientific">Acidaminobacter hydrogenoformans DSM 2784</name>
    <dbReference type="NCBI Taxonomy" id="1120920"/>
    <lineage>
        <taxon>Bacteria</taxon>
        <taxon>Bacillati</taxon>
        <taxon>Bacillota</taxon>
        <taxon>Clostridia</taxon>
        <taxon>Peptostreptococcales</taxon>
        <taxon>Acidaminobacteraceae</taxon>
        <taxon>Acidaminobacter</taxon>
    </lineage>
</organism>
<protein>
    <submittedName>
        <fullName evidence="4">Ribosomal protein S18 acetylase RimI</fullName>
    </submittedName>
</protein>
<dbReference type="RefSeq" id="WP_092589907.1">
    <property type="nucleotide sequence ID" value="NZ_FMWL01000004.1"/>
</dbReference>
<name>A0A1G5RW54_9FIRM</name>
<keyword evidence="1" id="KW-0808">Transferase</keyword>
<dbReference type="SUPFAM" id="SSF55729">
    <property type="entry name" value="Acyl-CoA N-acyltransferases (Nat)"/>
    <property type="match status" value="1"/>
</dbReference>
<keyword evidence="5" id="KW-1185">Reference proteome</keyword>
<evidence type="ECO:0000256" key="2">
    <source>
        <dbReference type="ARBA" id="ARBA00023315"/>
    </source>
</evidence>
<dbReference type="CDD" id="cd04301">
    <property type="entry name" value="NAT_SF"/>
    <property type="match status" value="1"/>
</dbReference>
<keyword evidence="2" id="KW-0012">Acyltransferase</keyword>
<dbReference type="PANTHER" id="PTHR10908:SF0">
    <property type="entry name" value="SEROTONIN N-ACETYLTRANSFERASE"/>
    <property type="match status" value="1"/>
</dbReference>
<evidence type="ECO:0000313" key="5">
    <source>
        <dbReference type="Proteomes" id="UP000199208"/>
    </source>
</evidence>
<dbReference type="PROSITE" id="PS51186">
    <property type="entry name" value="GNAT"/>
    <property type="match status" value="1"/>
</dbReference>
<reference evidence="4 5" key="1">
    <citation type="submission" date="2016-10" db="EMBL/GenBank/DDBJ databases">
        <authorList>
            <person name="de Groot N.N."/>
        </authorList>
    </citation>
    <scope>NUCLEOTIDE SEQUENCE [LARGE SCALE GENOMIC DNA]</scope>
    <source>
        <strain evidence="4 5">DSM 2784</strain>
    </source>
</reference>
<evidence type="ECO:0000259" key="3">
    <source>
        <dbReference type="PROSITE" id="PS51186"/>
    </source>
</evidence>
<dbReference type="PANTHER" id="PTHR10908">
    <property type="entry name" value="SEROTONIN N-ACETYLTRANSFERASE"/>
    <property type="match status" value="1"/>
</dbReference>